<accession>A0A8J3PER0</accession>
<dbReference type="Proteomes" id="UP000660339">
    <property type="component" value="Unassembled WGS sequence"/>
</dbReference>
<dbReference type="EMBL" id="BONJ01000007">
    <property type="protein sequence ID" value="GIG13593.1"/>
    <property type="molecule type" value="Genomic_DNA"/>
</dbReference>
<dbReference type="Gene3D" id="3.30.750.24">
    <property type="entry name" value="STAS domain"/>
    <property type="match status" value="1"/>
</dbReference>
<name>A0A8J3PER0_9ACTN</name>
<comment type="caution">
    <text evidence="2">The sequence shown here is derived from an EMBL/GenBank/DDBJ whole genome shotgun (WGS) entry which is preliminary data.</text>
</comment>
<dbReference type="Pfam" id="PF13466">
    <property type="entry name" value="STAS_2"/>
    <property type="match status" value="1"/>
</dbReference>
<evidence type="ECO:0000259" key="1">
    <source>
        <dbReference type="PROSITE" id="PS50801"/>
    </source>
</evidence>
<evidence type="ECO:0000313" key="2">
    <source>
        <dbReference type="EMBL" id="GIG13593.1"/>
    </source>
</evidence>
<dbReference type="InterPro" id="IPR058548">
    <property type="entry name" value="MlaB-like_STAS"/>
</dbReference>
<feature type="domain" description="STAS" evidence="1">
    <location>
        <begin position="5"/>
        <end position="93"/>
    </location>
</feature>
<gene>
    <name evidence="2" type="ORF">Cme02nite_19250</name>
</gene>
<dbReference type="SUPFAM" id="SSF52091">
    <property type="entry name" value="SpoIIaa-like"/>
    <property type="match status" value="1"/>
</dbReference>
<sequence>MTRRLQLRLYRSPVGLYLTVHGSLDADTAQEFGDAVGLALDRCDAGRLTVDLADVDAVDIAGIAMLTLCRATALRRGITLSLTAARVSVRDAIHTARADALLAPAAAPAEPVAGQPRSSRGRYVRAGIRCLRQPAPPRRAAPGSPRSVP</sequence>
<dbReference type="AlphaFoldDB" id="A0A8J3PER0"/>
<dbReference type="PROSITE" id="PS50801">
    <property type="entry name" value="STAS"/>
    <property type="match status" value="1"/>
</dbReference>
<evidence type="ECO:0000313" key="3">
    <source>
        <dbReference type="Proteomes" id="UP000660339"/>
    </source>
</evidence>
<dbReference type="InterPro" id="IPR052746">
    <property type="entry name" value="MlaB_ABC_Transporter"/>
</dbReference>
<organism evidence="2 3">
    <name type="scientific">Catellatospora methionotrophica</name>
    <dbReference type="NCBI Taxonomy" id="121620"/>
    <lineage>
        <taxon>Bacteria</taxon>
        <taxon>Bacillati</taxon>
        <taxon>Actinomycetota</taxon>
        <taxon>Actinomycetes</taxon>
        <taxon>Micromonosporales</taxon>
        <taxon>Micromonosporaceae</taxon>
        <taxon>Catellatospora</taxon>
    </lineage>
</organism>
<dbReference type="RefSeq" id="WP_166382819.1">
    <property type="nucleotide sequence ID" value="NZ_BAAATT010000014.1"/>
</dbReference>
<proteinExistence type="predicted"/>
<dbReference type="PANTHER" id="PTHR35849">
    <property type="entry name" value="BLR2341 PROTEIN"/>
    <property type="match status" value="1"/>
</dbReference>
<dbReference type="PANTHER" id="PTHR35849:SF2">
    <property type="entry name" value="BLR2341 PROTEIN"/>
    <property type="match status" value="1"/>
</dbReference>
<reference evidence="2" key="1">
    <citation type="submission" date="2021-01" db="EMBL/GenBank/DDBJ databases">
        <title>Whole genome shotgun sequence of Catellatospora methionotrophica NBRC 14553.</title>
        <authorList>
            <person name="Komaki H."/>
            <person name="Tamura T."/>
        </authorList>
    </citation>
    <scope>NUCLEOTIDE SEQUENCE</scope>
    <source>
        <strain evidence="2">NBRC 14553</strain>
    </source>
</reference>
<keyword evidence="3" id="KW-1185">Reference proteome</keyword>
<dbReference type="InterPro" id="IPR036513">
    <property type="entry name" value="STAS_dom_sf"/>
</dbReference>
<protein>
    <recommendedName>
        <fullName evidence="1">STAS domain-containing protein</fullName>
    </recommendedName>
</protein>
<dbReference type="InterPro" id="IPR002645">
    <property type="entry name" value="STAS_dom"/>
</dbReference>
<dbReference type="CDD" id="cd07043">
    <property type="entry name" value="STAS_anti-anti-sigma_factors"/>
    <property type="match status" value="1"/>
</dbReference>